<dbReference type="EMBL" id="CM024804">
    <property type="protein sequence ID" value="KAG8009923.1"/>
    <property type="molecule type" value="Genomic_DNA"/>
</dbReference>
<organism evidence="1 2">
    <name type="scientific">Nibea albiflora</name>
    <name type="common">Yellow drum</name>
    <name type="synonym">Corvina albiflora</name>
    <dbReference type="NCBI Taxonomy" id="240163"/>
    <lineage>
        <taxon>Eukaryota</taxon>
        <taxon>Metazoa</taxon>
        <taxon>Chordata</taxon>
        <taxon>Craniata</taxon>
        <taxon>Vertebrata</taxon>
        <taxon>Euteleostomi</taxon>
        <taxon>Actinopterygii</taxon>
        <taxon>Neopterygii</taxon>
        <taxon>Teleostei</taxon>
        <taxon>Neoteleostei</taxon>
        <taxon>Acanthomorphata</taxon>
        <taxon>Eupercaria</taxon>
        <taxon>Sciaenidae</taxon>
        <taxon>Nibea</taxon>
    </lineage>
</organism>
<keyword evidence="2" id="KW-1185">Reference proteome</keyword>
<proteinExistence type="predicted"/>
<name>A0ACB7F636_NIBAL</name>
<evidence type="ECO:0000313" key="1">
    <source>
        <dbReference type="EMBL" id="KAG8009923.1"/>
    </source>
</evidence>
<evidence type="ECO:0000313" key="2">
    <source>
        <dbReference type="Proteomes" id="UP000805704"/>
    </source>
</evidence>
<dbReference type="Proteomes" id="UP000805704">
    <property type="component" value="Chromosome 16"/>
</dbReference>
<protein>
    <submittedName>
        <fullName evidence="1">Apolipoprotein Eb</fullName>
    </submittedName>
</protein>
<reference evidence="1" key="1">
    <citation type="submission" date="2020-04" db="EMBL/GenBank/DDBJ databases">
        <title>A chromosome-scale assembly and high-density genetic map of the yellow drum (Nibea albiflora) genome.</title>
        <authorList>
            <person name="Xu D."/>
            <person name="Zhang W."/>
            <person name="Chen R."/>
            <person name="Tan P."/>
            <person name="Wang L."/>
            <person name="Song H."/>
            <person name="Tian L."/>
            <person name="Zhu Q."/>
            <person name="Wang B."/>
        </authorList>
    </citation>
    <scope>NUCLEOTIDE SEQUENCE</scope>
    <source>
        <strain evidence="1">ZJHYS-2018</strain>
    </source>
</reference>
<accession>A0ACB7F636</accession>
<gene>
    <name evidence="1" type="primary">APOEB</name>
    <name evidence="1" type="ORF">GBF38_014003</name>
</gene>
<comment type="caution">
    <text evidence="1">The sequence shown here is derived from an EMBL/GenBank/DDBJ whole genome shotgun (WGS) entry which is preliminary data.</text>
</comment>
<sequence length="357" mass="40237">MFVYLFGIFCVLTTGCNARAVRQADATAVRWEDTVDRFWQYISDLGQKADGVVENIKASQLTRELDTLITDTMAELDTYKEGIETKLRPYTETTTDQLSQEFQLMVNKLQKDMLDAKERSTEYLGELKTMAEQNSDDVRSRIGTYTHKLKKRLNKDTQEIRNTVATYMGEIQSRVTQNLDAAREQVEPYVQQAGDTATKKLTDISTMLKTQAEDLGQQLGTQAEGIKTQLEATAQELRTSLEGKIDELTELFSPLATQIREQLETIVDKSVAAKMRLYLAVAVLMLAFVAYTEAQDATFEDKITQLGQDMSNMGQTVVDKVKTTFTELQNSEFAASTRTWFDGLVEKIKAKAGELSQ</sequence>